<dbReference type="OrthoDB" id="205794at2759"/>
<keyword evidence="9" id="KW-1185">Reference proteome</keyword>
<dbReference type="GO" id="GO:0000974">
    <property type="term" value="C:Prp19 complex"/>
    <property type="evidence" value="ECO:0007669"/>
    <property type="project" value="TreeGrafter"/>
</dbReference>
<comment type="similarity">
    <text evidence="2">Belongs to the SPF27 family.</text>
</comment>
<dbReference type="InterPro" id="IPR008409">
    <property type="entry name" value="SPF27"/>
</dbReference>
<keyword evidence="3" id="KW-0507">mRNA processing</keyword>
<dbReference type="Proteomes" id="UP000398389">
    <property type="component" value="Unassembled WGS sequence"/>
</dbReference>
<keyword evidence="4" id="KW-0747">Spliceosome</keyword>
<evidence type="ECO:0000256" key="6">
    <source>
        <dbReference type="ARBA" id="ARBA00023242"/>
    </source>
</evidence>
<evidence type="ECO:0008006" key="10">
    <source>
        <dbReference type="Google" id="ProtNLM"/>
    </source>
</evidence>
<dbReference type="RefSeq" id="XP_031851386.1">
    <property type="nucleotide sequence ID" value="XM_031995495.1"/>
</dbReference>
<dbReference type="PANTHER" id="PTHR13296">
    <property type="entry name" value="BCAS2 PROTEIN"/>
    <property type="match status" value="1"/>
</dbReference>
<dbReference type="GO" id="GO:0071013">
    <property type="term" value="C:catalytic step 2 spliceosome"/>
    <property type="evidence" value="ECO:0007669"/>
    <property type="project" value="TreeGrafter"/>
</dbReference>
<dbReference type="PANTHER" id="PTHR13296:SF0">
    <property type="entry name" value="PRE-MRNA-SPLICING FACTOR SPF27"/>
    <property type="match status" value="1"/>
</dbReference>
<evidence type="ECO:0000313" key="8">
    <source>
        <dbReference type="EMBL" id="VVT45504.1"/>
    </source>
</evidence>
<name>A0A5E8B7B3_9ASCO</name>
<protein>
    <recommendedName>
        <fullName evidence="10">Pre-mRNA-splicing factor SPF27</fullName>
    </recommendedName>
</protein>
<keyword evidence="5" id="KW-0508">mRNA splicing</keyword>
<feature type="coiled-coil region" evidence="7">
    <location>
        <begin position="130"/>
        <end position="164"/>
    </location>
</feature>
<dbReference type="Pfam" id="PF05700">
    <property type="entry name" value="BCAS2"/>
    <property type="match status" value="1"/>
</dbReference>
<sequence length="199" mass="22302">MSQVLIDHLPYIDTDEPSEQMIQLSKTLIDKELTHMNPSNLHPNLPKPLSSSLSEPLDSWLTHVGTRTDSDPHHKYPRLDLDRYSSPLSSSSSSSPDLAQAYVALAYTQARRESLALAATHGKNQWLAGNATLERTLENVESAQREARARVELAQNARREAQNAARPTVEYLEDRWKNGIQNVVQVNVAALELKAQKKE</sequence>
<comment type="subcellular location">
    <subcellularLocation>
        <location evidence="1">Nucleus</location>
    </subcellularLocation>
</comment>
<dbReference type="GeneID" id="43579595"/>
<dbReference type="GO" id="GO:0008380">
    <property type="term" value="P:RNA splicing"/>
    <property type="evidence" value="ECO:0007669"/>
    <property type="project" value="UniProtKB-KW"/>
</dbReference>
<evidence type="ECO:0000256" key="1">
    <source>
        <dbReference type="ARBA" id="ARBA00004123"/>
    </source>
</evidence>
<keyword evidence="7" id="KW-0175">Coiled coil</keyword>
<gene>
    <name evidence="8" type="ORF">SAPINGB_P000772</name>
</gene>
<dbReference type="AlphaFoldDB" id="A0A5E8B7B3"/>
<evidence type="ECO:0000256" key="7">
    <source>
        <dbReference type="SAM" id="Coils"/>
    </source>
</evidence>
<evidence type="ECO:0000313" key="9">
    <source>
        <dbReference type="Proteomes" id="UP000398389"/>
    </source>
</evidence>
<evidence type="ECO:0000256" key="3">
    <source>
        <dbReference type="ARBA" id="ARBA00022664"/>
    </source>
</evidence>
<keyword evidence="6" id="KW-0539">Nucleus</keyword>
<proteinExistence type="inferred from homology"/>
<evidence type="ECO:0000256" key="2">
    <source>
        <dbReference type="ARBA" id="ARBA00010788"/>
    </source>
</evidence>
<accession>A0A5E8B7B3</accession>
<dbReference type="GO" id="GO:0006397">
    <property type="term" value="P:mRNA processing"/>
    <property type="evidence" value="ECO:0007669"/>
    <property type="project" value="UniProtKB-KW"/>
</dbReference>
<dbReference type="EMBL" id="CABVLU010000001">
    <property type="protein sequence ID" value="VVT45504.1"/>
    <property type="molecule type" value="Genomic_DNA"/>
</dbReference>
<evidence type="ECO:0000256" key="5">
    <source>
        <dbReference type="ARBA" id="ARBA00023187"/>
    </source>
</evidence>
<organism evidence="8 9">
    <name type="scientific">Magnusiomyces paraingens</name>
    <dbReference type="NCBI Taxonomy" id="2606893"/>
    <lineage>
        <taxon>Eukaryota</taxon>
        <taxon>Fungi</taxon>
        <taxon>Dikarya</taxon>
        <taxon>Ascomycota</taxon>
        <taxon>Saccharomycotina</taxon>
        <taxon>Dipodascomycetes</taxon>
        <taxon>Dipodascales</taxon>
        <taxon>Dipodascaceae</taxon>
        <taxon>Magnusiomyces</taxon>
    </lineage>
</organism>
<evidence type="ECO:0000256" key="4">
    <source>
        <dbReference type="ARBA" id="ARBA00022728"/>
    </source>
</evidence>
<reference evidence="8 9" key="1">
    <citation type="submission" date="2019-09" db="EMBL/GenBank/DDBJ databases">
        <authorList>
            <person name="Brejova B."/>
        </authorList>
    </citation>
    <scope>NUCLEOTIDE SEQUENCE [LARGE SCALE GENOMIC DNA]</scope>
</reference>
<dbReference type="GO" id="GO:0071011">
    <property type="term" value="C:precatalytic spliceosome"/>
    <property type="evidence" value="ECO:0007669"/>
    <property type="project" value="TreeGrafter"/>
</dbReference>